<dbReference type="PANTHER" id="PTHR31063">
    <property type="entry name" value="PROTEIN CBG08668"/>
    <property type="match status" value="1"/>
</dbReference>
<accession>E3LP07</accession>
<dbReference type="Proteomes" id="UP000008281">
    <property type="component" value="Unassembled WGS sequence"/>
</dbReference>
<dbReference type="OMA" id="FEENCGE"/>
<dbReference type="STRING" id="31234.E3LP07"/>
<dbReference type="CDD" id="cd20335">
    <property type="entry name" value="BRcat_RBR"/>
    <property type="match status" value="1"/>
</dbReference>
<sequence>MSEYAESIYADSVIDWDQGFDNYDETLTEKPRGQRRWLGKEHHRGKERLHNSVKDRTFIEKTVKSTDPLSKVCETSYIKYIFNFQRSADRIEESTKDELKLNVLYSMDKKNRWNDATTVTLLRSAPENLNVEVVEKNALEQYGFLYPNKSTFAVHSRKVRQEDAPGEFEIRKATSTSSKGQDYSNFLPKSREFSKKANAKIMTVRHEEEGPVELPTVTYNIYKTHHSKDVVGSELFKAKVVSKSGRHRANKKIDMDVYDDDEYFDDEEDEFEDSNHQSHARSILDLTDYVVENSKKQVVRSKRNASETSYEMIDHTDIEYSHQFNIQGYLNQEGFTFIESDITFSNQTACFEEQINQLREERDLKIKDLRPNQYLIDITKRCQSDGAKKDGETTTVMVFTHLKQKTFNVLLNSTIICHPEKRSDEYLKKLISSATSILEAITRVSGELNQNRNTIDMISTSGKYYGKKDLTELLNDSTVWDFQTKKMQKMNWPNQHYHATWANSEELSQIGGKLEWNDLCEMVKTENRLKTCYTFEENCGECSRKKRSHELFLVKNESKVKCTDCLRNQFYREFMANRLPIDLETDTAEELEYLPTFIPLPLLNLYIRVSSFAHPPYFLIFCFQMVAETIYKDLGATGDFEKCQSCKSAVFFEDLTSENEKKSVNRSCPCGYSWCKECRNVPHWPMNCTDFSEWEKKWLLRCKLLSFMFHISFVSVSDSMMHAQGSGSEALLQITCSCGSAIMNVLLPAGKFISCPNCKTNVNTETMHSIYEPYYWPYSPRQRERLRQYYRDHKNEDSYRYEPIAEIRTDITKIPAIKQSVMEVCGAARDVRFDLKFRNQMVKREHALIRKNTIETEVVENLFGTTAYLAENVTAWMHMSNQNDRNVKNTLETMMENRKNLIEVLEGGDQESIKECIRTLRIQIDSVVSSVEKKLNDATPRQQFSYSNHTDCI</sequence>
<dbReference type="InParanoid" id="E3LP07"/>
<evidence type="ECO:0000313" key="1">
    <source>
        <dbReference type="EMBL" id="EFP05414.1"/>
    </source>
</evidence>
<dbReference type="AlphaFoldDB" id="E3LP07"/>
<gene>
    <name evidence="1" type="ORF">CRE_27508</name>
</gene>
<dbReference type="OrthoDB" id="5787359at2759"/>
<organism evidence="2">
    <name type="scientific">Caenorhabditis remanei</name>
    <name type="common">Caenorhabditis vulgaris</name>
    <dbReference type="NCBI Taxonomy" id="31234"/>
    <lineage>
        <taxon>Eukaryota</taxon>
        <taxon>Metazoa</taxon>
        <taxon>Ecdysozoa</taxon>
        <taxon>Nematoda</taxon>
        <taxon>Chromadorea</taxon>
        <taxon>Rhabditida</taxon>
        <taxon>Rhabditina</taxon>
        <taxon>Rhabditomorpha</taxon>
        <taxon>Rhabditoidea</taxon>
        <taxon>Rhabditidae</taxon>
        <taxon>Peloderinae</taxon>
        <taxon>Caenorhabditis</taxon>
    </lineage>
</organism>
<protein>
    <recommendedName>
        <fullName evidence="3">IBR domain-containing protein</fullName>
    </recommendedName>
</protein>
<proteinExistence type="predicted"/>
<dbReference type="FunCoup" id="E3LP07">
    <property type="interactions" value="614"/>
</dbReference>
<keyword evidence="2" id="KW-1185">Reference proteome</keyword>
<dbReference type="eggNOG" id="ENOG502TMH8">
    <property type="taxonomic scope" value="Eukaryota"/>
</dbReference>
<evidence type="ECO:0008006" key="3">
    <source>
        <dbReference type="Google" id="ProtNLM"/>
    </source>
</evidence>
<dbReference type="PANTHER" id="PTHR31063:SF1">
    <property type="entry name" value="IBR DOMAIN-CONTAINING PROTEIN"/>
    <property type="match status" value="1"/>
</dbReference>
<dbReference type="EMBL" id="DS268412">
    <property type="protein sequence ID" value="EFP05414.1"/>
    <property type="molecule type" value="Genomic_DNA"/>
</dbReference>
<dbReference type="HOGENOM" id="CLU_015568_0_0_1"/>
<evidence type="ECO:0000313" key="2">
    <source>
        <dbReference type="Proteomes" id="UP000008281"/>
    </source>
</evidence>
<dbReference type="SUPFAM" id="SSF57850">
    <property type="entry name" value="RING/U-box"/>
    <property type="match status" value="1"/>
</dbReference>
<reference evidence="1" key="1">
    <citation type="submission" date="2007-07" db="EMBL/GenBank/DDBJ databases">
        <title>PCAP assembly of the Caenorhabditis remanei genome.</title>
        <authorList>
            <consortium name="The Caenorhabditis remanei Sequencing Consortium"/>
            <person name="Wilson R.K."/>
        </authorList>
    </citation>
    <scope>NUCLEOTIDE SEQUENCE [LARGE SCALE GENOMIC DNA]</scope>
    <source>
        <strain evidence="1">PB4641</strain>
    </source>
</reference>
<name>E3LP07_CAERE</name>